<proteinExistence type="inferred from homology"/>
<keyword evidence="1" id="KW-0378">Hydrolase</keyword>
<gene>
    <name evidence="4" type="ORF">BGW36DRAFT_394904</name>
</gene>
<dbReference type="GO" id="GO:0016042">
    <property type="term" value="P:lipid catabolic process"/>
    <property type="evidence" value="ECO:0007669"/>
    <property type="project" value="UniProtKB-UniRule"/>
</dbReference>
<dbReference type="InterPro" id="IPR029058">
    <property type="entry name" value="AB_hydrolase_fold"/>
</dbReference>
<evidence type="ECO:0000313" key="4">
    <source>
        <dbReference type="EMBL" id="KAH8702201.1"/>
    </source>
</evidence>
<dbReference type="PANTHER" id="PTHR34853">
    <property type="match status" value="1"/>
</dbReference>
<evidence type="ECO:0000256" key="3">
    <source>
        <dbReference type="SAM" id="MobiDB-lite"/>
    </source>
</evidence>
<feature type="compositionally biased region" description="Polar residues" evidence="3">
    <location>
        <begin position="1"/>
        <end position="19"/>
    </location>
</feature>
<dbReference type="SUPFAM" id="SSF53474">
    <property type="entry name" value="alpha/beta-Hydrolases"/>
    <property type="match status" value="1"/>
</dbReference>
<dbReference type="GO" id="GO:0004806">
    <property type="term" value="F:triacylglycerol lipase activity"/>
    <property type="evidence" value="ECO:0007669"/>
    <property type="project" value="UniProtKB-UniRule"/>
</dbReference>
<dbReference type="Pfam" id="PF03583">
    <property type="entry name" value="LIP"/>
    <property type="match status" value="1"/>
</dbReference>
<feature type="region of interest" description="Disordered" evidence="3">
    <location>
        <begin position="1"/>
        <end position="32"/>
    </location>
</feature>
<keyword evidence="5" id="KW-1185">Reference proteome</keyword>
<evidence type="ECO:0000256" key="2">
    <source>
        <dbReference type="PIRNR" id="PIRNR029171"/>
    </source>
</evidence>
<organism evidence="4 5">
    <name type="scientific">Talaromyces proteolyticus</name>
    <dbReference type="NCBI Taxonomy" id="1131652"/>
    <lineage>
        <taxon>Eukaryota</taxon>
        <taxon>Fungi</taxon>
        <taxon>Dikarya</taxon>
        <taxon>Ascomycota</taxon>
        <taxon>Pezizomycotina</taxon>
        <taxon>Eurotiomycetes</taxon>
        <taxon>Eurotiomycetidae</taxon>
        <taxon>Eurotiales</taxon>
        <taxon>Trichocomaceae</taxon>
        <taxon>Talaromyces</taxon>
        <taxon>Talaromyces sect. Bacilispori</taxon>
    </lineage>
</organism>
<dbReference type="RefSeq" id="XP_046075577.1">
    <property type="nucleotide sequence ID" value="XM_046217970.1"/>
</dbReference>
<dbReference type="Proteomes" id="UP001201262">
    <property type="component" value="Unassembled WGS sequence"/>
</dbReference>
<evidence type="ECO:0000313" key="5">
    <source>
        <dbReference type="Proteomes" id="UP001201262"/>
    </source>
</evidence>
<name>A0AAD4Q3Y7_9EURO</name>
<dbReference type="GeneID" id="70248257"/>
<reference evidence="4" key="1">
    <citation type="submission" date="2021-12" db="EMBL/GenBank/DDBJ databases">
        <title>Convergent genome expansion in fungi linked to evolution of root-endophyte symbiosis.</title>
        <authorList>
            <consortium name="DOE Joint Genome Institute"/>
            <person name="Ke Y.-H."/>
            <person name="Bonito G."/>
            <person name="Liao H.-L."/>
            <person name="Looney B."/>
            <person name="Rojas-Flechas A."/>
            <person name="Nash J."/>
            <person name="Hameed K."/>
            <person name="Schadt C."/>
            <person name="Martin F."/>
            <person name="Crous P.W."/>
            <person name="Miettinen O."/>
            <person name="Magnuson J.K."/>
            <person name="Labbe J."/>
            <person name="Jacobson D."/>
            <person name="Doktycz M.J."/>
            <person name="Veneault-Fourrey C."/>
            <person name="Kuo A."/>
            <person name="Mondo S."/>
            <person name="Calhoun S."/>
            <person name="Riley R."/>
            <person name="Ohm R."/>
            <person name="LaButti K."/>
            <person name="Andreopoulos B."/>
            <person name="Pangilinan J."/>
            <person name="Nolan M."/>
            <person name="Tritt A."/>
            <person name="Clum A."/>
            <person name="Lipzen A."/>
            <person name="Daum C."/>
            <person name="Barry K."/>
            <person name="Grigoriev I.V."/>
            <person name="Vilgalys R."/>
        </authorList>
    </citation>
    <scope>NUCLEOTIDE SEQUENCE</scope>
    <source>
        <strain evidence="4">PMI_201</strain>
    </source>
</reference>
<dbReference type="AlphaFoldDB" id="A0AAD4Q3Y7"/>
<dbReference type="Gene3D" id="1.10.260.130">
    <property type="match status" value="1"/>
</dbReference>
<comment type="caution">
    <text evidence="4">The sequence shown here is derived from an EMBL/GenBank/DDBJ whole genome shotgun (WGS) entry which is preliminary data.</text>
</comment>
<evidence type="ECO:0000256" key="1">
    <source>
        <dbReference type="ARBA" id="ARBA00022801"/>
    </source>
</evidence>
<dbReference type="InterPro" id="IPR005152">
    <property type="entry name" value="Lipase_secreted"/>
</dbReference>
<dbReference type="EMBL" id="JAJTJA010000003">
    <property type="protein sequence ID" value="KAH8702201.1"/>
    <property type="molecule type" value="Genomic_DNA"/>
</dbReference>
<dbReference type="Gene3D" id="3.40.50.1820">
    <property type="entry name" value="alpha/beta hydrolase"/>
    <property type="match status" value="1"/>
</dbReference>
<dbReference type="PIRSF" id="PIRSF029171">
    <property type="entry name" value="Esterase_LipA"/>
    <property type="match status" value="1"/>
</dbReference>
<protein>
    <submittedName>
        <fullName evidence="4">Secretory lipase-domain-containing protein</fullName>
    </submittedName>
</protein>
<accession>A0AAD4Q3Y7</accession>
<sequence length="449" mass="47473">MTSAKSASVSVPRRSNNPDTDPFYQPPAGFASQKPGSILRERSITASFFGLIPEPIETHQLLYRTTAVNGSAIASVTTIFKPWFPKTDRFISFQTAYDSSSTSCVPSYQYQLGNPQTDLIAQLEFLIIQIYLLMGYIVVSPDYEGPEAAFAPGRLAGMGVLDSMRAVANFKSTLGLNTTSPMIVGTGYSGGSIATGWAASLHPTYAPELNIKGWTQGGTPANLLGTLLNIDGTVFSGFGPDAIAGLSKSSTYGAQLGPIIDEYFTSEGKSAISYTESNCAISDLVNFFEKSVLSTDIQSLGDGLLQDPTIASILAENVMGVVKDETPTAPVFVYHASQDEIIPYSNASTLVDSWCSNGASVNFTTFASGGHITTEILGIVDVVEFVEAAFAGKTTSGCAHNTELSSALNPIALGAEIEPILIDLVTILTTLGKSDSNISKNISILKNVV</sequence>
<comment type="similarity">
    <text evidence="2">Belongs to the AB hydrolase superfamily. Lipase family.</text>
</comment>
<dbReference type="PANTHER" id="PTHR34853:SF5">
    <property type="entry name" value="LIP-DOMAIN-CONTAINING PROTEIN-RELATED"/>
    <property type="match status" value="1"/>
</dbReference>